<keyword evidence="1" id="KW-0812">Transmembrane</keyword>
<feature type="transmembrane region" description="Helical" evidence="1">
    <location>
        <begin position="363"/>
        <end position="380"/>
    </location>
</feature>
<feature type="transmembrane region" description="Helical" evidence="1">
    <location>
        <begin position="80"/>
        <end position="99"/>
    </location>
</feature>
<feature type="transmembrane region" description="Helical" evidence="1">
    <location>
        <begin position="163"/>
        <end position="182"/>
    </location>
</feature>
<evidence type="ECO:0000313" key="2">
    <source>
        <dbReference type="EMBL" id="MBC5695696.1"/>
    </source>
</evidence>
<reference evidence="2 3" key="1">
    <citation type="submission" date="2020-08" db="EMBL/GenBank/DDBJ databases">
        <title>Genome public.</title>
        <authorList>
            <person name="Liu C."/>
            <person name="Sun Q."/>
        </authorList>
    </citation>
    <scope>NUCLEOTIDE SEQUENCE [LARGE SCALE GENOMIC DNA]</scope>
    <source>
        <strain evidence="2 3">M2</strain>
    </source>
</reference>
<dbReference type="Proteomes" id="UP000641741">
    <property type="component" value="Unassembled WGS sequence"/>
</dbReference>
<feature type="transmembrane region" description="Helical" evidence="1">
    <location>
        <begin position="188"/>
        <end position="217"/>
    </location>
</feature>
<evidence type="ECO:0000313" key="3">
    <source>
        <dbReference type="Proteomes" id="UP000641741"/>
    </source>
</evidence>
<feature type="transmembrane region" description="Helical" evidence="1">
    <location>
        <begin position="12"/>
        <end position="34"/>
    </location>
</feature>
<keyword evidence="1" id="KW-1133">Transmembrane helix</keyword>
<feature type="transmembrane region" description="Helical" evidence="1">
    <location>
        <begin position="447"/>
        <end position="471"/>
    </location>
</feature>
<name>A0ABR7GN10_9FIRM</name>
<feature type="transmembrane region" description="Helical" evidence="1">
    <location>
        <begin position="106"/>
        <end position="127"/>
    </location>
</feature>
<dbReference type="EMBL" id="JACOPK010000005">
    <property type="protein sequence ID" value="MBC5695696.1"/>
    <property type="molecule type" value="Genomic_DNA"/>
</dbReference>
<feature type="transmembrane region" description="Helical" evidence="1">
    <location>
        <begin position="238"/>
        <end position="262"/>
    </location>
</feature>
<accession>A0ABR7GN10</accession>
<comment type="caution">
    <text evidence="2">The sequence shown here is derived from an EMBL/GenBank/DDBJ whole genome shotgun (WGS) entry which is preliminary data.</text>
</comment>
<evidence type="ECO:0000256" key="1">
    <source>
        <dbReference type="SAM" id="Phobius"/>
    </source>
</evidence>
<feature type="transmembrane region" description="Helical" evidence="1">
    <location>
        <begin position="392"/>
        <end position="409"/>
    </location>
</feature>
<dbReference type="Pfam" id="PF09586">
    <property type="entry name" value="YfhO"/>
    <property type="match status" value="1"/>
</dbReference>
<dbReference type="PANTHER" id="PTHR38454:SF1">
    <property type="entry name" value="INTEGRAL MEMBRANE PROTEIN"/>
    <property type="match status" value="1"/>
</dbReference>
<feature type="transmembrane region" description="Helical" evidence="1">
    <location>
        <begin position="827"/>
        <end position="848"/>
    </location>
</feature>
<keyword evidence="1" id="KW-0472">Membrane</keyword>
<feature type="transmembrane region" description="Helical" evidence="1">
    <location>
        <begin position="415"/>
        <end position="435"/>
    </location>
</feature>
<dbReference type="InterPro" id="IPR018580">
    <property type="entry name" value="Uncharacterised_YfhO"/>
</dbReference>
<gene>
    <name evidence="2" type="ORF">H8S02_07025</name>
</gene>
<proteinExistence type="predicted"/>
<feature type="transmembrane region" description="Helical" evidence="1">
    <location>
        <begin position="299"/>
        <end position="320"/>
    </location>
</feature>
<sequence length="863" mass="97259">MILSQRKSKIGVITLSGMITFTILIILFAIKGLAPFGDRSLVVMDGDIQYLDFFSYYKDVLIGNNSIGYSFGKTLGGSNIAVFSYYLSSPFNLLLIFFGNAQLHTFFDLVVALKLSLSAMTFAFFAINRFDWEVNDNSIIYLLTSIGYGLCQYNIAQSSNIMWLDGVYMLPLILLQISNIVAHKKFWSLPLIVGSAIIFNWYSAGIDCVFSAVWFLFEFALHSIEQKATIKNFIQSTLIYVSNMILGVLVSAALFIPTIGALKKSTRGSLHFGSLMDLSFLGEFPSAIQKYTYGATSELGSVALFCGSITIIFAMAVLFYHGVDIRKRILFSGLLGGSLLIFYWNPLYTVFSLFQWVSSYHYRYSYVSIFSILFISVIGYHELNDEKRAHRFFSTALIFSSALIFLYYCKPINDLKYVYLTALSIALQSALVLIARFSKVNAFSRNILFIAFGGLFLFDIAFNANCLINYYSIDGISRYQSYREGQENTISTINSADDSLYRISQTTTRNMGDNGLTANYNEGLSYNYASISGYTSSPDDNQREFLNRLGYPINGENMCITNTSILGADSLLGVKYILSPYDIEGLVKIREPDNNGKSIYLNPYAFPLAFTYKDTEYTPKNTTNPFEYQNELYRQLFGLTENLYTPVKYNVRVNDDGYGAQIQLDMPDDSSTLAVYGSVPWEYGANSAIYINGEFITDYACWLSPTVFYIPNDANQSCEMEVKTDADNFNWDMVQFYSLNLNVLSQYAKIANSQRVDTLSVENGLVTASISSTQDDERLFMSIPVDDGWNITLNGKKAEVESIGDCLYSIKITNGTNNIVLKYHIRYLKIGILISCMTVFGIIVMKIMRFKRKNSRSGEKKSI</sequence>
<dbReference type="PANTHER" id="PTHR38454">
    <property type="entry name" value="INTEGRAL MEMBRANE PROTEIN-RELATED"/>
    <property type="match status" value="1"/>
</dbReference>
<feature type="transmembrane region" description="Helical" evidence="1">
    <location>
        <begin position="329"/>
        <end position="351"/>
    </location>
</feature>
<keyword evidence="3" id="KW-1185">Reference proteome</keyword>
<protein>
    <submittedName>
        <fullName evidence="2">YfhO family protein</fullName>
    </submittedName>
</protein>
<organism evidence="2 3">
    <name type="scientific">Agathobaculum hominis</name>
    <dbReference type="NCBI Taxonomy" id="2763014"/>
    <lineage>
        <taxon>Bacteria</taxon>
        <taxon>Bacillati</taxon>
        <taxon>Bacillota</taxon>
        <taxon>Clostridia</taxon>
        <taxon>Eubacteriales</taxon>
        <taxon>Butyricicoccaceae</taxon>
        <taxon>Agathobaculum</taxon>
    </lineage>
</organism>
<feature type="transmembrane region" description="Helical" evidence="1">
    <location>
        <begin position="139"/>
        <end position="156"/>
    </location>
</feature>